<name>A0ACC3D1Y2_9PEZI</name>
<feature type="non-terminal residue" evidence="1">
    <location>
        <position position="1"/>
    </location>
</feature>
<protein>
    <submittedName>
        <fullName evidence="1">Uncharacterized protein</fullName>
    </submittedName>
</protein>
<keyword evidence="2" id="KW-1185">Reference proteome</keyword>
<organism evidence="1 2">
    <name type="scientific">Coniosporium uncinatum</name>
    <dbReference type="NCBI Taxonomy" id="93489"/>
    <lineage>
        <taxon>Eukaryota</taxon>
        <taxon>Fungi</taxon>
        <taxon>Dikarya</taxon>
        <taxon>Ascomycota</taxon>
        <taxon>Pezizomycotina</taxon>
        <taxon>Dothideomycetes</taxon>
        <taxon>Dothideomycetes incertae sedis</taxon>
        <taxon>Coniosporium</taxon>
    </lineage>
</organism>
<proteinExistence type="predicted"/>
<reference evidence="1" key="1">
    <citation type="submission" date="2024-09" db="EMBL/GenBank/DDBJ databases">
        <title>Black Yeasts Isolated from many extreme environments.</title>
        <authorList>
            <person name="Coleine C."/>
            <person name="Stajich J.E."/>
            <person name="Selbmann L."/>
        </authorList>
    </citation>
    <scope>NUCLEOTIDE SEQUENCE</scope>
    <source>
        <strain evidence="1">CCFEE 5737</strain>
    </source>
</reference>
<dbReference type="Proteomes" id="UP001186974">
    <property type="component" value="Unassembled WGS sequence"/>
</dbReference>
<dbReference type="EMBL" id="JAWDJW010008517">
    <property type="protein sequence ID" value="KAK3060503.1"/>
    <property type="molecule type" value="Genomic_DNA"/>
</dbReference>
<gene>
    <name evidence="1" type="ORF">LTS18_008400</name>
</gene>
<accession>A0ACC3D1Y2</accession>
<evidence type="ECO:0000313" key="2">
    <source>
        <dbReference type="Proteomes" id="UP001186974"/>
    </source>
</evidence>
<evidence type="ECO:0000313" key="1">
    <source>
        <dbReference type="EMBL" id="KAK3060503.1"/>
    </source>
</evidence>
<comment type="caution">
    <text evidence="1">The sequence shown here is derived from an EMBL/GenBank/DDBJ whole genome shotgun (WGS) entry which is preliminary data.</text>
</comment>
<sequence>TRSRFAAQKTHDPAVTFEEYLYYARISRFEEESLPPAPTPARKILGFVKQTKPKEDSPANTSPPGDEKEPHAFRTSTRRNETSQVTEEEWTQASRAMRTATWGAVFYLITTDILGPYTVPWALSQMGYGSGITLYTVFGALSGYSGWLLWQMFLNLDSKQYPVKTFGDFAFRLYGTIARHVVNILQSVQLLFNVGIIIISNGQGQ</sequence>